<dbReference type="EC" id="2.3.2.23" evidence="2"/>
<evidence type="ECO:0000256" key="1">
    <source>
        <dbReference type="ARBA" id="ARBA00000485"/>
    </source>
</evidence>
<evidence type="ECO:0000256" key="2">
    <source>
        <dbReference type="ARBA" id="ARBA00012486"/>
    </source>
</evidence>
<dbReference type="InterPro" id="IPR050113">
    <property type="entry name" value="Ub_conjugating_enzyme"/>
</dbReference>
<dbReference type="EC" id="2.3.2.25" evidence="6"/>
<gene>
    <name evidence="9" type="ORF">PACLA_8A069205</name>
</gene>
<dbReference type="InterPro" id="IPR016135">
    <property type="entry name" value="UBQ-conjugating_enzyme/RWD"/>
</dbReference>
<feature type="domain" description="UBC core" evidence="8">
    <location>
        <begin position="6"/>
        <end position="154"/>
    </location>
</feature>
<comment type="catalytic activity">
    <reaction evidence="5">
        <text>S-ubiquitinyl-[E1 ubiquitin-activating enzyme]-L-cysteine + [acceptor protein]-N-terminal-amino acid = [E1 ubiquitin-activating enzyme]-L-cysteine + N-terminal-ubiquitinyl-[acceptor protein].</text>
        <dbReference type="EC" id="2.3.2.25"/>
    </reaction>
</comment>
<dbReference type="SUPFAM" id="SSF54495">
    <property type="entry name" value="UBC-like"/>
    <property type="match status" value="1"/>
</dbReference>
<dbReference type="GO" id="GO:0061631">
    <property type="term" value="F:ubiquitin conjugating enzyme activity"/>
    <property type="evidence" value="ECO:0007669"/>
    <property type="project" value="UniProtKB-EC"/>
</dbReference>
<dbReference type="PANTHER" id="PTHR24067">
    <property type="entry name" value="UBIQUITIN-CONJUGATING ENZYME E2"/>
    <property type="match status" value="1"/>
</dbReference>
<dbReference type="GO" id="GO:0016567">
    <property type="term" value="P:protein ubiquitination"/>
    <property type="evidence" value="ECO:0007669"/>
    <property type="project" value="UniProtKB-ARBA"/>
</dbReference>
<evidence type="ECO:0000313" key="9">
    <source>
        <dbReference type="EMBL" id="CAB3993210.1"/>
    </source>
</evidence>
<keyword evidence="3" id="KW-0808">Transferase</keyword>
<dbReference type="Pfam" id="PF00179">
    <property type="entry name" value="UQ_con"/>
    <property type="match status" value="1"/>
</dbReference>
<keyword evidence="4" id="KW-0833">Ubl conjugation pathway</keyword>
<dbReference type="Gene3D" id="3.10.110.10">
    <property type="entry name" value="Ubiquitin Conjugating Enzyme"/>
    <property type="match status" value="1"/>
</dbReference>
<proteinExistence type="predicted"/>
<evidence type="ECO:0000256" key="3">
    <source>
        <dbReference type="ARBA" id="ARBA00022679"/>
    </source>
</evidence>
<evidence type="ECO:0000256" key="5">
    <source>
        <dbReference type="ARBA" id="ARBA00035805"/>
    </source>
</evidence>
<protein>
    <recommendedName>
        <fullName evidence="7">N-terminal E2 ubiquitin-conjugating enzyme</fullName>
        <ecNumber evidence="2">2.3.2.23</ecNumber>
        <ecNumber evidence="6">2.3.2.25</ecNumber>
    </recommendedName>
</protein>
<dbReference type="AlphaFoldDB" id="A0A7D9HYG1"/>
<evidence type="ECO:0000313" key="10">
    <source>
        <dbReference type="Proteomes" id="UP001152795"/>
    </source>
</evidence>
<name>A0A7D9HYG1_PARCT</name>
<evidence type="ECO:0000256" key="6">
    <source>
        <dbReference type="ARBA" id="ARBA00039075"/>
    </source>
</evidence>
<dbReference type="EMBL" id="CACRXK020002210">
    <property type="protein sequence ID" value="CAB3993210.1"/>
    <property type="molecule type" value="Genomic_DNA"/>
</dbReference>
<dbReference type="CDD" id="cd23808">
    <property type="entry name" value="UBCc_UBE2W"/>
    <property type="match status" value="1"/>
</dbReference>
<accession>A0A7D9HYG1</accession>
<evidence type="ECO:0000256" key="4">
    <source>
        <dbReference type="ARBA" id="ARBA00022786"/>
    </source>
</evidence>
<organism evidence="9 10">
    <name type="scientific">Paramuricea clavata</name>
    <name type="common">Red gorgonian</name>
    <name type="synonym">Violescent sea-whip</name>
    <dbReference type="NCBI Taxonomy" id="317549"/>
    <lineage>
        <taxon>Eukaryota</taxon>
        <taxon>Metazoa</taxon>
        <taxon>Cnidaria</taxon>
        <taxon>Anthozoa</taxon>
        <taxon>Octocorallia</taxon>
        <taxon>Malacalcyonacea</taxon>
        <taxon>Plexauridae</taxon>
        <taxon>Paramuricea</taxon>
    </lineage>
</organism>
<comment type="catalytic activity">
    <reaction evidence="1">
        <text>S-ubiquitinyl-[E1 ubiquitin-activating enzyme]-L-cysteine + [E2 ubiquitin-conjugating enzyme]-L-cysteine = [E1 ubiquitin-activating enzyme]-L-cysteine + S-ubiquitinyl-[E2 ubiquitin-conjugating enzyme]-L-cysteine.</text>
        <dbReference type="EC" id="2.3.2.23"/>
    </reaction>
</comment>
<dbReference type="InterPro" id="IPR000608">
    <property type="entry name" value="UBC"/>
</dbReference>
<dbReference type="FunFam" id="3.10.110.10:FF:000022">
    <property type="entry name" value="Ubiquitin-conjugating enzyme E2 W"/>
    <property type="match status" value="1"/>
</dbReference>
<keyword evidence="10" id="KW-1185">Reference proteome</keyword>
<comment type="caution">
    <text evidence="9">The sequence shown here is derived from an EMBL/GenBank/DDBJ whole genome shotgun (WGS) entry which is preliminary data.</text>
</comment>
<dbReference type="PROSITE" id="PS50127">
    <property type="entry name" value="UBC_2"/>
    <property type="match status" value="1"/>
</dbReference>
<evidence type="ECO:0000259" key="8">
    <source>
        <dbReference type="PROSITE" id="PS50127"/>
    </source>
</evidence>
<dbReference type="Proteomes" id="UP001152795">
    <property type="component" value="Unassembled WGS sequence"/>
</dbReference>
<evidence type="ECO:0000256" key="7">
    <source>
        <dbReference type="ARBA" id="ARBA00042168"/>
    </source>
</evidence>
<reference evidence="9" key="1">
    <citation type="submission" date="2020-04" db="EMBL/GenBank/DDBJ databases">
        <authorList>
            <person name="Alioto T."/>
            <person name="Alioto T."/>
            <person name="Gomez Garrido J."/>
        </authorList>
    </citation>
    <scope>NUCLEOTIDE SEQUENCE</scope>
    <source>
        <strain evidence="9">A484AB</strain>
    </source>
</reference>
<dbReference type="OrthoDB" id="406833at2759"/>
<sequence length="154" mass="17577">MAANETRTRRLHRELQQLKTNALPGINVNEDISTSSLETWVINVDGASGTLYEEEQFQLQFKFPAKYPFDSPQVMFVGSNIPIHPHIYSNGHICLSILTDDWSPALSVQSVCLSVVSMLSSCKEKKLPPDNEFYVKTCSKNPKKTRWWYHDDTV</sequence>
<dbReference type="SMART" id="SM00212">
    <property type="entry name" value="UBCc"/>
    <property type="match status" value="1"/>
</dbReference>